<evidence type="ECO:0000256" key="3">
    <source>
        <dbReference type="SAM" id="SignalP"/>
    </source>
</evidence>
<dbReference type="Proteomes" id="UP000245444">
    <property type="component" value="Chromosome"/>
</dbReference>
<keyword evidence="2 3" id="KW-0732">Signal</keyword>
<evidence type="ECO:0000313" key="4">
    <source>
        <dbReference type="EMBL" id="AWN48624.1"/>
    </source>
</evidence>
<evidence type="ECO:0000313" key="5">
    <source>
        <dbReference type="Proteomes" id="UP000245444"/>
    </source>
</evidence>
<dbReference type="KEGG" id="mtea:DK419_21570"/>
<dbReference type="Pfam" id="PF07012">
    <property type="entry name" value="Curlin_rpt"/>
    <property type="match status" value="1"/>
</dbReference>
<dbReference type="RefSeq" id="WP_109960912.1">
    <property type="nucleotide sequence ID" value="NZ_CP029553.1"/>
</dbReference>
<dbReference type="OrthoDB" id="7907227at2"/>
<name>A0A2U8WQS0_9HYPH</name>
<protein>
    <recommendedName>
        <fullName evidence="6">Curlin</fullName>
    </recommendedName>
</protein>
<proteinExistence type="inferred from homology"/>
<accession>A0A2U8WQS0</accession>
<keyword evidence="5" id="KW-1185">Reference proteome</keyword>
<evidence type="ECO:0000256" key="1">
    <source>
        <dbReference type="ARBA" id="ARBA00009766"/>
    </source>
</evidence>
<dbReference type="GO" id="GO:0007155">
    <property type="term" value="P:cell adhesion"/>
    <property type="evidence" value="ECO:0007669"/>
    <property type="project" value="InterPro"/>
</dbReference>
<feature type="signal peptide" evidence="3">
    <location>
        <begin position="1"/>
        <end position="22"/>
    </location>
</feature>
<sequence>MFLRTLAVVGIASLVTATAALAGNTAIINQNGVYNGAYTAQRGLSNTAITSQNGTFNGAGIRQRGPDNAAGISQYGYSNGARVIQTGPRPSYMP</sequence>
<dbReference type="GO" id="GO:0009289">
    <property type="term" value="C:pilus"/>
    <property type="evidence" value="ECO:0007669"/>
    <property type="project" value="InterPro"/>
</dbReference>
<reference evidence="4 5" key="1">
    <citation type="submission" date="2018-05" db="EMBL/GenBank/DDBJ databases">
        <title>Complete Genome Sequence of Methylobacterium sp. 17Sr1-28.</title>
        <authorList>
            <person name="Srinivasan S."/>
        </authorList>
    </citation>
    <scope>NUCLEOTIDE SEQUENCE [LARGE SCALE GENOMIC DNA]</scope>
    <source>
        <strain evidence="4 5">17Sr1-28</strain>
    </source>
</reference>
<organism evidence="4 5">
    <name type="scientific">Methylobacterium terrae</name>
    <dbReference type="NCBI Taxonomy" id="2202827"/>
    <lineage>
        <taxon>Bacteria</taxon>
        <taxon>Pseudomonadati</taxon>
        <taxon>Pseudomonadota</taxon>
        <taxon>Alphaproteobacteria</taxon>
        <taxon>Hyphomicrobiales</taxon>
        <taxon>Methylobacteriaceae</taxon>
        <taxon>Methylobacterium</taxon>
    </lineage>
</organism>
<dbReference type="EMBL" id="CP029553">
    <property type="protein sequence ID" value="AWN48624.1"/>
    <property type="molecule type" value="Genomic_DNA"/>
</dbReference>
<dbReference type="AlphaFoldDB" id="A0A2U8WQS0"/>
<gene>
    <name evidence="4" type="ORF">DK419_21570</name>
</gene>
<dbReference type="InterPro" id="IPR009742">
    <property type="entry name" value="Curlin_rpt"/>
</dbReference>
<comment type="similarity">
    <text evidence="1">Belongs to the CsgA/CsgB family.</text>
</comment>
<evidence type="ECO:0008006" key="6">
    <source>
        <dbReference type="Google" id="ProtNLM"/>
    </source>
</evidence>
<evidence type="ECO:0000256" key="2">
    <source>
        <dbReference type="ARBA" id="ARBA00022729"/>
    </source>
</evidence>
<feature type="chain" id="PRO_5016090288" description="Curlin" evidence="3">
    <location>
        <begin position="23"/>
        <end position="94"/>
    </location>
</feature>